<dbReference type="InterPro" id="IPR015424">
    <property type="entry name" value="PyrdxlP-dep_Trfase"/>
</dbReference>
<dbReference type="CDD" id="cd00609">
    <property type="entry name" value="AAT_like"/>
    <property type="match status" value="1"/>
</dbReference>
<dbReference type="InterPro" id="IPR004839">
    <property type="entry name" value="Aminotransferase_I/II_large"/>
</dbReference>
<dbReference type="InterPro" id="IPR050106">
    <property type="entry name" value="HistidinolP_aminotransfase"/>
</dbReference>
<evidence type="ECO:0000259" key="5">
    <source>
        <dbReference type="Pfam" id="PF00155"/>
    </source>
</evidence>
<evidence type="ECO:0000256" key="2">
    <source>
        <dbReference type="ARBA" id="ARBA00022576"/>
    </source>
</evidence>
<keyword evidence="2" id="KW-0032">Aminotransferase</keyword>
<reference evidence="6" key="1">
    <citation type="submission" date="2018-05" db="EMBL/GenBank/DDBJ databases">
        <authorList>
            <person name="Lanie J.A."/>
            <person name="Ng W.-L."/>
            <person name="Kazmierczak K.M."/>
            <person name="Andrzejewski T.M."/>
            <person name="Davidsen T.M."/>
            <person name="Wayne K.J."/>
            <person name="Tettelin H."/>
            <person name="Glass J.I."/>
            <person name="Rusch D."/>
            <person name="Podicherti R."/>
            <person name="Tsui H.-C.T."/>
            <person name="Winkler M.E."/>
        </authorList>
    </citation>
    <scope>NUCLEOTIDE SEQUENCE</scope>
</reference>
<comment type="cofactor">
    <cofactor evidence="1">
        <name>pyridoxal 5'-phosphate</name>
        <dbReference type="ChEBI" id="CHEBI:597326"/>
    </cofactor>
</comment>
<evidence type="ECO:0000256" key="3">
    <source>
        <dbReference type="ARBA" id="ARBA00022679"/>
    </source>
</evidence>
<dbReference type="GO" id="GO:0008483">
    <property type="term" value="F:transaminase activity"/>
    <property type="evidence" value="ECO:0007669"/>
    <property type="project" value="UniProtKB-KW"/>
</dbReference>
<keyword evidence="4" id="KW-0663">Pyridoxal phosphate</keyword>
<dbReference type="InterPro" id="IPR015421">
    <property type="entry name" value="PyrdxlP-dep_Trfase_major"/>
</dbReference>
<dbReference type="PANTHER" id="PTHR43643">
    <property type="entry name" value="HISTIDINOL-PHOSPHATE AMINOTRANSFERASE 2"/>
    <property type="match status" value="1"/>
</dbReference>
<gene>
    <name evidence="6" type="ORF">METZ01_LOCUS306181</name>
</gene>
<evidence type="ECO:0000256" key="1">
    <source>
        <dbReference type="ARBA" id="ARBA00001933"/>
    </source>
</evidence>
<sequence length="343" mass="37498">MSNSVPPRYVEKMKVPLVAGLEMPINSNVLNLGTNQSPFGAPQIAIDVAIKKARELHQYCDPLSTDLRHALGTFHRIDPDQIVCGNGSEELLDVIGRLYARPGDEILHSEYGYRQFEMVTHRLGATQVKAPADGMTTSVDGLLSKVTNKTKVCFIANPENPTGTYIDRHELSRLTTELPPSISLVIDSAYAEYIDDPDYSDGMTLVDEQQNVVVVRTFSKAWGLAGLRVGWAYCPTNMIGSMNTVRGLGNVNSIAQAAATAALKDTEFLKDIRLRNREGIQRLTKDAETIGLTVVPSAGNFILMGFPNTPGKTADAANNFLLSEGIILRHVPDHGLPNHIRMT</sequence>
<accession>A0A382MZP8</accession>
<dbReference type="Gene3D" id="3.40.640.10">
    <property type="entry name" value="Type I PLP-dependent aspartate aminotransferase-like (Major domain)"/>
    <property type="match status" value="1"/>
</dbReference>
<proteinExistence type="predicted"/>
<keyword evidence="3" id="KW-0808">Transferase</keyword>
<dbReference type="Gene3D" id="3.90.1150.10">
    <property type="entry name" value="Aspartate Aminotransferase, domain 1"/>
    <property type="match status" value="1"/>
</dbReference>
<dbReference type="EMBL" id="UINC01096443">
    <property type="protein sequence ID" value="SVC53327.1"/>
    <property type="molecule type" value="Genomic_DNA"/>
</dbReference>
<dbReference type="Pfam" id="PF00155">
    <property type="entry name" value="Aminotran_1_2"/>
    <property type="match status" value="1"/>
</dbReference>
<organism evidence="6">
    <name type="scientific">marine metagenome</name>
    <dbReference type="NCBI Taxonomy" id="408172"/>
    <lineage>
        <taxon>unclassified sequences</taxon>
        <taxon>metagenomes</taxon>
        <taxon>ecological metagenomes</taxon>
    </lineage>
</organism>
<evidence type="ECO:0000313" key="6">
    <source>
        <dbReference type="EMBL" id="SVC53327.1"/>
    </source>
</evidence>
<dbReference type="PANTHER" id="PTHR43643:SF3">
    <property type="entry name" value="HISTIDINOL-PHOSPHATE AMINOTRANSFERASE"/>
    <property type="match status" value="1"/>
</dbReference>
<dbReference type="GO" id="GO:0030170">
    <property type="term" value="F:pyridoxal phosphate binding"/>
    <property type="evidence" value="ECO:0007669"/>
    <property type="project" value="InterPro"/>
</dbReference>
<dbReference type="SUPFAM" id="SSF53383">
    <property type="entry name" value="PLP-dependent transferases"/>
    <property type="match status" value="1"/>
</dbReference>
<feature type="domain" description="Aminotransferase class I/classII large" evidence="5">
    <location>
        <begin position="28"/>
        <end position="343"/>
    </location>
</feature>
<protein>
    <recommendedName>
        <fullName evidence="5">Aminotransferase class I/classII large domain-containing protein</fullName>
    </recommendedName>
</protein>
<name>A0A382MZP8_9ZZZZ</name>
<feature type="non-terminal residue" evidence="6">
    <location>
        <position position="343"/>
    </location>
</feature>
<dbReference type="PROSITE" id="PS00599">
    <property type="entry name" value="AA_TRANSFER_CLASS_2"/>
    <property type="match status" value="1"/>
</dbReference>
<evidence type="ECO:0000256" key="4">
    <source>
        <dbReference type="ARBA" id="ARBA00022898"/>
    </source>
</evidence>
<dbReference type="InterPro" id="IPR001917">
    <property type="entry name" value="Aminotrans_II_pyridoxalP_BS"/>
</dbReference>
<dbReference type="InterPro" id="IPR015422">
    <property type="entry name" value="PyrdxlP-dep_Trfase_small"/>
</dbReference>
<dbReference type="AlphaFoldDB" id="A0A382MZP8"/>